<dbReference type="AlphaFoldDB" id="A5BF48"/>
<dbReference type="InterPro" id="IPR000719">
    <property type="entry name" value="Prot_kinase_dom"/>
</dbReference>
<dbReference type="InterPro" id="IPR017441">
    <property type="entry name" value="Protein_kinase_ATP_BS"/>
</dbReference>
<dbReference type="PROSITE" id="PS00108">
    <property type="entry name" value="PROTEIN_KINASE_ST"/>
    <property type="match status" value="1"/>
</dbReference>
<dbReference type="InterPro" id="IPR011009">
    <property type="entry name" value="Kinase-like_dom_sf"/>
</dbReference>
<protein>
    <recommendedName>
        <fullName evidence="9">Protein kinase domain-containing protein</fullName>
    </recommendedName>
</protein>
<feature type="binding site" evidence="7">
    <location>
        <position position="103"/>
    </location>
    <ligand>
        <name>ATP</name>
        <dbReference type="ChEBI" id="CHEBI:30616"/>
    </ligand>
</feature>
<feature type="compositionally biased region" description="Basic and acidic residues" evidence="8">
    <location>
        <begin position="403"/>
        <end position="415"/>
    </location>
</feature>
<dbReference type="ExpressionAtlas" id="A5BF48">
    <property type="expression patterns" value="differential"/>
</dbReference>
<dbReference type="InterPro" id="IPR045274">
    <property type="entry name" value="WAK-like"/>
</dbReference>
<evidence type="ECO:0000256" key="5">
    <source>
        <dbReference type="ARBA" id="ARBA00047558"/>
    </source>
</evidence>
<keyword evidence="3" id="KW-0418">Kinase</keyword>
<evidence type="ECO:0000256" key="8">
    <source>
        <dbReference type="SAM" id="MobiDB-lite"/>
    </source>
</evidence>
<dbReference type="PANTHER" id="PTHR27005">
    <property type="entry name" value="WALL-ASSOCIATED RECEPTOR KINASE-LIKE 21"/>
    <property type="match status" value="1"/>
</dbReference>
<evidence type="ECO:0000256" key="7">
    <source>
        <dbReference type="PROSITE-ProRule" id="PRU10141"/>
    </source>
</evidence>
<organism evidence="10">
    <name type="scientific">Vitis vinifera</name>
    <name type="common">Grape</name>
    <dbReference type="NCBI Taxonomy" id="29760"/>
    <lineage>
        <taxon>Eukaryota</taxon>
        <taxon>Viridiplantae</taxon>
        <taxon>Streptophyta</taxon>
        <taxon>Embryophyta</taxon>
        <taxon>Tracheophyta</taxon>
        <taxon>Spermatophyta</taxon>
        <taxon>Magnoliopsida</taxon>
        <taxon>eudicotyledons</taxon>
        <taxon>Gunneridae</taxon>
        <taxon>Pentapetalae</taxon>
        <taxon>rosids</taxon>
        <taxon>Vitales</taxon>
        <taxon>Vitaceae</taxon>
        <taxon>Viteae</taxon>
        <taxon>Vitis</taxon>
    </lineage>
</organism>
<gene>
    <name evidence="10" type="ORF">VITISV_000635</name>
</gene>
<dbReference type="SUPFAM" id="SSF56112">
    <property type="entry name" value="Protein kinase-like (PK-like)"/>
    <property type="match status" value="1"/>
</dbReference>
<feature type="region of interest" description="Disordered" evidence="8">
    <location>
        <begin position="385"/>
        <end position="415"/>
    </location>
</feature>
<dbReference type="EMBL" id="AM457323">
    <property type="protein sequence ID" value="CAN76805.1"/>
    <property type="molecule type" value="Genomic_DNA"/>
</dbReference>
<dbReference type="PROSITE" id="PS00107">
    <property type="entry name" value="PROTEIN_KINASE_ATP"/>
    <property type="match status" value="1"/>
</dbReference>
<evidence type="ECO:0000256" key="3">
    <source>
        <dbReference type="ARBA" id="ARBA00022777"/>
    </source>
</evidence>
<dbReference type="GO" id="GO:0005524">
    <property type="term" value="F:ATP binding"/>
    <property type="evidence" value="ECO:0007669"/>
    <property type="project" value="UniProtKB-UniRule"/>
</dbReference>
<name>A5BF48_VITVI</name>
<dbReference type="FunFam" id="1.10.510.10:FF:000084">
    <property type="entry name" value="Wall-associated receptor kinase 2"/>
    <property type="match status" value="1"/>
</dbReference>
<evidence type="ECO:0000256" key="2">
    <source>
        <dbReference type="ARBA" id="ARBA00022741"/>
    </source>
</evidence>
<dbReference type="InterPro" id="IPR008271">
    <property type="entry name" value="Ser/Thr_kinase_AS"/>
</dbReference>
<sequence>MTAARILYAKTLTQLALDIFAPANKAMQGTLICPTDGRKLARHKNFKKNGGLLLKRQRIKLFTEAELKKATNSYDRSRLLGRGGSGHVYKGILADDVQVAVKKPVEADKIQINEQFQHEIDVVSQLIPDPGVGVCLTLSVWPRNLMGHNIQRGRCVCMGRFKAVRALLGPKRIISTWLDAGHYKRIISTWLDAEIVRSWKLRLRIAIETAGALKYLHSLADPPVIHRDVKSMNILLDNKHTAKVADFGTSVLIPLDQTAINTKIAGTLGYLDPEYMQTGNLTAKSDVYSFGVVVMELLTGWNPTPGGRSVDDPNRNIIHDFLCAVETNRLSDILNVSINGEAERKQIEGVAELAKRCLSGSGVARPTMQQVEDELKGLQREAENLLAGESETGEETQSLLSEIEGRSSEKDESHSHTHYVTAFDIQPQEVSGVIIFP</sequence>
<keyword evidence="4 7" id="KW-0067">ATP-binding</keyword>
<evidence type="ECO:0000256" key="1">
    <source>
        <dbReference type="ARBA" id="ARBA00022679"/>
    </source>
</evidence>
<dbReference type="Gene3D" id="3.30.200.20">
    <property type="entry name" value="Phosphorylase Kinase, domain 1"/>
    <property type="match status" value="1"/>
</dbReference>
<evidence type="ECO:0000256" key="4">
    <source>
        <dbReference type="ARBA" id="ARBA00022840"/>
    </source>
</evidence>
<dbReference type="SMART" id="SM00220">
    <property type="entry name" value="S_TKc"/>
    <property type="match status" value="1"/>
</dbReference>
<comment type="catalytic activity">
    <reaction evidence="6">
        <text>L-threonyl-[protein] + ATP = O-phospho-L-threonyl-[protein] + ADP + H(+)</text>
        <dbReference type="Rhea" id="RHEA:46608"/>
        <dbReference type="Rhea" id="RHEA-COMP:11060"/>
        <dbReference type="Rhea" id="RHEA-COMP:11605"/>
        <dbReference type="ChEBI" id="CHEBI:15378"/>
        <dbReference type="ChEBI" id="CHEBI:30013"/>
        <dbReference type="ChEBI" id="CHEBI:30616"/>
        <dbReference type="ChEBI" id="CHEBI:61977"/>
        <dbReference type="ChEBI" id="CHEBI:456216"/>
    </reaction>
</comment>
<keyword evidence="2 7" id="KW-0547">Nucleotide-binding</keyword>
<dbReference type="GO" id="GO:0007166">
    <property type="term" value="P:cell surface receptor signaling pathway"/>
    <property type="evidence" value="ECO:0007669"/>
    <property type="project" value="InterPro"/>
</dbReference>
<feature type="domain" description="Protein kinase" evidence="9">
    <location>
        <begin position="74"/>
        <end position="376"/>
    </location>
</feature>
<keyword evidence="1" id="KW-0808">Transferase</keyword>
<dbReference type="GO" id="GO:0004672">
    <property type="term" value="F:protein kinase activity"/>
    <property type="evidence" value="ECO:0007669"/>
    <property type="project" value="InterPro"/>
</dbReference>
<dbReference type="Gene3D" id="1.10.510.10">
    <property type="entry name" value="Transferase(Phosphotransferase) domain 1"/>
    <property type="match status" value="1"/>
</dbReference>
<reference evidence="10" key="1">
    <citation type="journal article" date="2007" name="PLoS ONE">
        <title>The first genome sequence of an elite grapevine cultivar (Pinot noir Vitis vinifera L.): coping with a highly heterozygous genome.</title>
        <authorList>
            <person name="Velasco R."/>
            <person name="Zharkikh A."/>
            <person name="Troggio M."/>
            <person name="Cartwright D.A."/>
            <person name="Cestaro A."/>
            <person name="Pruss D."/>
            <person name="Pindo M."/>
            <person name="FitzGerald L.M."/>
            <person name="Vezzulli S."/>
            <person name="Reid J."/>
            <person name="Malacarne G."/>
            <person name="Iliev D."/>
            <person name="Coppola G."/>
            <person name="Wardell B."/>
            <person name="Micheletti D."/>
            <person name="Macalma T."/>
            <person name="Facci M."/>
            <person name="Mitchell J.T."/>
            <person name="Perazzolli M."/>
            <person name="Eldredge G."/>
            <person name="Gatto P."/>
            <person name="Oyzerski R."/>
            <person name="Moretto M."/>
            <person name="Gutin N."/>
            <person name="Stefanini M."/>
            <person name="Chen Y."/>
            <person name="Segala C."/>
            <person name="Davenport C."/>
            <person name="Dematte L."/>
            <person name="Mraz A."/>
            <person name="Battilana J."/>
            <person name="Stormo K."/>
            <person name="Costa F."/>
            <person name="Tao Q."/>
            <person name="Si-Ammour A."/>
            <person name="Harkins T."/>
            <person name="Lackey A."/>
            <person name="Perbost C."/>
            <person name="Taillon B."/>
            <person name="Stella A."/>
            <person name="Solovyev V."/>
            <person name="Fawcett J.A."/>
            <person name="Sterck L."/>
            <person name="Vandepoele K."/>
            <person name="Grando S.M."/>
            <person name="Toppo S."/>
            <person name="Moser C."/>
            <person name="Lanchbury J."/>
            <person name="Bogden R."/>
            <person name="Skolnick M."/>
            <person name="Sgaramella V."/>
            <person name="Bhatnagar S.K."/>
            <person name="Fontana P."/>
            <person name="Gutin A."/>
            <person name="Van de Peer Y."/>
            <person name="Salamini F."/>
            <person name="Viola R."/>
        </authorList>
    </citation>
    <scope>NUCLEOTIDE SEQUENCE</scope>
</reference>
<evidence type="ECO:0000256" key="6">
    <source>
        <dbReference type="ARBA" id="ARBA00047951"/>
    </source>
</evidence>
<dbReference type="PANTHER" id="PTHR27005:SF315">
    <property type="entry name" value="PROTEIN KINASE DOMAIN-CONTAINING PROTEIN"/>
    <property type="match status" value="1"/>
</dbReference>
<evidence type="ECO:0000313" key="10">
    <source>
        <dbReference type="EMBL" id="CAN76805.1"/>
    </source>
</evidence>
<dbReference type="Pfam" id="PF00069">
    <property type="entry name" value="Pkinase"/>
    <property type="match status" value="1"/>
</dbReference>
<comment type="catalytic activity">
    <reaction evidence="5">
        <text>L-seryl-[protein] + ATP = O-phospho-L-seryl-[protein] + ADP + H(+)</text>
        <dbReference type="Rhea" id="RHEA:17989"/>
        <dbReference type="Rhea" id="RHEA-COMP:9863"/>
        <dbReference type="Rhea" id="RHEA-COMP:11604"/>
        <dbReference type="ChEBI" id="CHEBI:15378"/>
        <dbReference type="ChEBI" id="CHEBI:29999"/>
        <dbReference type="ChEBI" id="CHEBI:30616"/>
        <dbReference type="ChEBI" id="CHEBI:83421"/>
        <dbReference type="ChEBI" id="CHEBI:456216"/>
    </reaction>
</comment>
<proteinExistence type="predicted"/>
<evidence type="ECO:0000259" key="9">
    <source>
        <dbReference type="SMART" id="SM00220"/>
    </source>
</evidence>
<accession>A5BF48</accession>